<dbReference type="EMBL" id="SUMG01000008">
    <property type="protein sequence ID" value="NBG88538.1"/>
    <property type="molecule type" value="Genomic_DNA"/>
</dbReference>
<dbReference type="AlphaFoldDB" id="A0AA43XKK5"/>
<keyword evidence="7" id="KW-1185">Reference proteome</keyword>
<dbReference type="GO" id="GO:0010467">
    <property type="term" value="P:gene expression"/>
    <property type="evidence" value="ECO:0007669"/>
    <property type="project" value="UniProtKB-ARBA"/>
</dbReference>
<evidence type="ECO:0000256" key="2">
    <source>
        <dbReference type="ARBA" id="ARBA00023134"/>
    </source>
</evidence>
<feature type="binding site" evidence="4">
    <location>
        <begin position="16"/>
        <end position="21"/>
    </location>
    <ligand>
        <name>GTP</name>
        <dbReference type="ChEBI" id="CHEBI:37565"/>
    </ligand>
</feature>
<dbReference type="InterPro" id="IPR004161">
    <property type="entry name" value="EFTu-like_2"/>
</dbReference>
<dbReference type="FunFam" id="3.40.50.300:FF:000055">
    <property type="entry name" value="GTP-binding protein TypA"/>
    <property type="match status" value="1"/>
</dbReference>
<keyword evidence="4" id="KW-0963">Cytoplasm</keyword>
<dbReference type="InterPro" id="IPR000795">
    <property type="entry name" value="T_Tr_GTP-bd_dom"/>
</dbReference>
<dbReference type="FunFam" id="2.40.30.10:FF:000016">
    <property type="entry name" value="GTP-binding protein TypA"/>
    <property type="match status" value="1"/>
</dbReference>
<dbReference type="InterPro" id="IPR042116">
    <property type="entry name" value="TypA/BipA_C"/>
</dbReference>
<evidence type="ECO:0000256" key="3">
    <source>
        <dbReference type="ARBA" id="ARBA00048548"/>
    </source>
</evidence>
<dbReference type="Pfam" id="PF03144">
    <property type="entry name" value="GTP_EFTU_D2"/>
    <property type="match status" value="1"/>
</dbReference>
<dbReference type="EC" id="3.6.5.-" evidence="4"/>
<reference evidence="6 7" key="1">
    <citation type="submission" date="2019-04" db="EMBL/GenBank/DDBJ databases">
        <title>Isachenkonia alkalipeptolytica gen. nov. sp. nov. a new anaerobic, alkiliphilic organothrophic bacterium capable to reduce synthesized ferrihydrite isolated from a soda lake.</title>
        <authorList>
            <person name="Toshchakov S.V."/>
            <person name="Zavarzina D.G."/>
            <person name="Zhilina T.N."/>
            <person name="Kostrikina N.A."/>
            <person name="Kublanov I.V."/>
        </authorList>
    </citation>
    <scope>NUCLEOTIDE SEQUENCE [LARGE SCALE GENOMIC DNA]</scope>
    <source>
        <strain evidence="6 7">Z-1701</strain>
    </source>
</reference>
<comment type="caution">
    <text evidence="6">The sequence shown here is derived from an EMBL/GenBank/DDBJ whole genome shotgun (WGS) entry which is preliminary data.</text>
</comment>
<dbReference type="Pfam" id="PF00009">
    <property type="entry name" value="GTP_EFTU"/>
    <property type="match status" value="1"/>
</dbReference>
<dbReference type="InterPro" id="IPR027417">
    <property type="entry name" value="P-loop_NTPase"/>
</dbReference>
<comment type="similarity">
    <text evidence="4">Belongs to the TRAFAC class translation factor GTPase superfamily. Classic translation factor GTPase family. BipA subfamily.</text>
</comment>
<dbReference type="InterPro" id="IPR035647">
    <property type="entry name" value="EFG_III/V"/>
</dbReference>
<name>A0AA43XKK5_9CLOT</name>
<dbReference type="Gene3D" id="3.40.50.300">
    <property type="entry name" value="P-loop containing nucleotide triphosphate hydrolases"/>
    <property type="match status" value="1"/>
</dbReference>
<dbReference type="NCBIfam" id="TIGR00231">
    <property type="entry name" value="small_GTP"/>
    <property type="match status" value="1"/>
</dbReference>
<dbReference type="CDD" id="cd03691">
    <property type="entry name" value="BipA_TypA_II"/>
    <property type="match status" value="1"/>
</dbReference>
<dbReference type="Gene3D" id="3.30.70.870">
    <property type="entry name" value="Elongation Factor G (Translational Gtpase), domain 3"/>
    <property type="match status" value="1"/>
</dbReference>
<dbReference type="HAMAP" id="MF_00849">
    <property type="entry name" value="BipA"/>
    <property type="match status" value="1"/>
</dbReference>
<dbReference type="InterPro" id="IPR009000">
    <property type="entry name" value="Transl_B-barrel_sf"/>
</dbReference>
<dbReference type="PROSITE" id="PS51722">
    <property type="entry name" value="G_TR_2"/>
    <property type="match status" value="1"/>
</dbReference>
<dbReference type="GO" id="GO:0043022">
    <property type="term" value="F:ribosome binding"/>
    <property type="evidence" value="ECO:0007669"/>
    <property type="project" value="UniProtKB-UniRule"/>
</dbReference>
<dbReference type="PANTHER" id="PTHR42908">
    <property type="entry name" value="TRANSLATION ELONGATION FACTOR-RELATED"/>
    <property type="match status" value="1"/>
</dbReference>
<dbReference type="PROSITE" id="PS00301">
    <property type="entry name" value="G_TR_1"/>
    <property type="match status" value="1"/>
</dbReference>
<dbReference type="InterPro" id="IPR047042">
    <property type="entry name" value="BipA_II"/>
</dbReference>
<dbReference type="Gene3D" id="2.40.50.250">
    <property type="entry name" value="bipa protein"/>
    <property type="match status" value="1"/>
</dbReference>
<dbReference type="InterPro" id="IPR000640">
    <property type="entry name" value="EFG_V-like"/>
</dbReference>
<comment type="subunit">
    <text evidence="4">Monomer.</text>
</comment>
<dbReference type="InterPro" id="IPR031157">
    <property type="entry name" value="G_TR_CS"/>
</dbReference>
<dbReference type="InterPro" id="IPR006298">
    <property type="entry name" value="BipA"/>
</dbReference>
<evidence type="ECO:0000313" key="7">
    <source>
        <dbReference type="Proteomes" id="UP000449710"/>
    </source>
</evidence>
<dbReference type="SUPFAM" id="SSF52540">
    <property type="entry name" value="P-loop containing nucleoside triphosphate hydrolases"/>
    <property type="match status" value="1"/>
</dbReference>
<keyword evidence="4" id="KW-0378">Hydrolase</keyword>
<dbReference type="Pfam" id="PF00679">
    <property type="entry name" value="EFG_C"/>
    <property type="match status" value="1"/>
</dbReference>
<keyword evidence="4" id="KW-0690">Ribosome biogenesis</keyword>
<dbReference type="RefSeq" id="WP_160721234.1">
    <property type="nucleotide sequence ID" value="NZ_SUMG01000008.1"/>
</dbReference>
<organism evidence="6 7">
    <name type="scientific">Isachenkonia alkalipeptolytica</name>
    <dbReference type="NCBI Taxonomy" id="2565777"/>
    <lineage>
        <taxon>Bacteria</taxon>
        <taxon>Bacillati</taxon>
        <taxon>Bacillota</taxon>
        <taxon>Clostridia</taxon>
        <taxon>Eubacteriales</taxon>
        <taxon>Clostridiaceae</taxon>
        <taxon>Isachenkonia</taxon>
    </lineage>
</organism>
<dbReference type="CDD" id="cd01891">
    <property type="entry name" value="TypA_BipA"/>
    <property type="match status" value="1"/>
</dbReference>
<keyword evidence="4" id="KW-0694">RNA-binding</keyword>
<dbReference type="InterPro" id="IPR047041">
    <property type="entry name" value="BipA_GTP-bd_dom"/>
</dbReference>
<keyword evidence="4" id="KW-0699">rRNA-binding</keyword>
<dbReference type="PRINTS" id="PR00315">
    <property type="entry name" value="ELONGATNFCT"/>
</dbReference>
<evidence type="ECO:0000256" key="1">
    <source>
        <dbReference type="ARBA" id="ARBA00022741"/>
    </source>
</evidence>
<dbReference type="InterPro" id="IPR048876">
    <property type="entry name" value="BipA_C"/>
</dbReference>
<dbReference type="GO" id="GO:0000049">
    <property type="term" value="F:tRNA binding"/>
    <property type="evidence" value="ECO:0007669"/>
    <property type="project" value="UniProtKB-KW"/>
</dbReference>
<dbReference type="SUPFAM" id="SSF50447">
    <property type="entry name" value="Translation proteins"/>
    <property type="match status" value="1"/>
</dbReference>
<feature type="domain" description="Tr-type G" evidence="5">
    <location>
        <begin position="4"/>
        <end position="199"/>
    </location>
</feature>
<dbReference type="InterPro" id="IPR005225">
    <property type="entry name" value="Small_GTP-bd"/>
</dbReference>
<dbReference type="GO" id="GO:1990904">
    <property type="term" value="C:ribonucleoprotein complex"/>
    <property type="evidence" value="ECO:0007669"/>
    <property type="project" value="TreeGrafter"/>
</dbReference>
<dbReference type="NCBIfam" id="TIGR01394">
    <property type="entry name" value="TypA_BipA"/>
    <property type="match status" value="1"/>
</dbReference>
<comment type="catalytic activity">
    <reaction evidence="3 4">
        <text>GTP + H2O = GDP + phosphate + H(+)</text>
        <dbReference type="Rhea" id="RHEA:19669"/>
        <dbReference type="ChEBI" id="CHEBI:15377"/>
        <dbReference type="ChEBI" id="CHEBI:15378"/>
        <dbReference type="ChEBI" id="CHEBI:37565"/>
        <dbReference type="ChEBI" id="CHEBI:43474"/>
        <dbReference type="ChEBI" id="CHEBI:58189"/>
    </reaction>
</comment>
<protein>
    <recommendedName>
        <fullName evidence="4">Large ribosomal subunit assembly factor BipA</fullName>
        <ecNumber evidence="4">3.6.5.-</ecNumber>
    </recommendedName>
    <alternativeName>
        <fullName evidence="4">GTP-binding protein BipA</fullName>
    </alternativeName>
</protein>
<dbReference type="FunFam" id="2.40.50.250:FF:000001">
    <property type="entry name" value="GTP-binding protein TypA"/>
    <property type="match status" value="1"/>
</dbReference>
<comment type="subcellular location">
    <subcellularLocation>
        <location evidence="4">Cytoplasm</location>
    </subcellularLocation>
    <text evidence="4">Binds to ribosomes.</text>
</comment>
<dbReference type="Pfam" id="PF21018">
    <property type="entry name" value="BipA_C"/>
    <property type="match status" value="1"/>
</dbReference>
<accession>A0AA43XKK5</accession>
<dbReference type="GO" id="GO:0005829">
    <property type="term" value="C:cytosol"/>
    <property type="evidence" value="ECO:0007669"/>
    <property type="project" value="TreeGrafter"/>
</dbReference>
<evidence type="ECO:0000259" key="5">
    <source>
        <dbReference type="PROSITE" id="PS51722"/>
    </source>
</evidence>
<dbReference type="GO" id="GO:0009409">
    <property type="term" value="P:response to cold"/>
    <property type="evidence" value="ECO:0007669"/>
    <property type="project" value="UniProtKB-ARBA"/>
</dbReference>
<dbReference type="Gene3D" id="3.30.70.240">
    <property type="match status" value="1"/>
</dbReference>
<dbReference type="CDD" id="cd16263">
    <property type="entry name" value="BipA_III"/>
    <property type="match status" value="1"/>
</dbReference>
<proteinExistence type="inferred from homology"/>
<evidence type="ECO:0000313" key="6">
    <source>
        <dbReference type="EMBL" id="NBG88538.1"/>
    </source>
</evidence>
<dbReference type="InterPro" id="IPR047043">
    <property type="entry name" value="BipA_III"/>
</dbReference>
<dbReference type="CDD" id="cd03710">
    <property type="entry name" value="BipA_TypA_C"/>
    <property type="match status" value="1"/>
</dbReference>
<dbReference type="GO" id="GO:0000027">
    <property type="term" value="P:ribosomal large subunit assembly"/>
    <property type="evidence" value="ECO:0007669"/>
    <property type="project" value="UniProtKB-UniRule"/>
</dbReference>
<dbReference type="Gene3D" id="2.40.30.10">
    <property type="entry name" value="Translation factors"/>
    <property type="match status" value="1"/>
</dbReference>
<feature type="binding site" evidence="4">
    <location>
        <begin position="129"/>
        <end position="132"/>
    </location>
    <ligand>
        <name>GTP</name>
        <dbReference type="ChEBI" id="CHEBI:37565"/>
    </ligand>
</feature>
<dbReference type="FunFam" id="3.30.70.870:FF:000003">
    <property type="entry name" value="GTP-binding protein TypA"/>
    <property type="match status" value="1"/>
</dbReference>
<gene>
    <name evidence="6" type="primary">typA</name>
    <name evidence="4" type="synonym">bipA</name>
    <name evidence="6" type="ORF">ISALK_08490</name>
</gene>
<sequence length="604" mass="68012">MKKENLRNIAIIAHVDHGKTTLVDEMLKQSGTFRANESIQERVMDSNSLERERGITILSKNTSIMVDNTKINIIDTPGHADFGGEVERIMKMVDGVLLLVDAYEGPMPQTRFVLKKAFESGVKPIVVINKIDRPEARIEHVQDEVLDLFIDLGADEEQLDFPVIYSSAKNGVAKLDMEDDAKDFMPLFKMIIENIEHPKGKEEDSLQLLISSIDYDKYTGRIGIGKITKGNIEKNQSAIVVDKDMKQTKVRVTSLYNYEGLHKTETDSAGVGEIVAVSGMENINIGNTICNIDKPDPLPILEVDEPTMSMNIIVNDSPFAGRDGRFVTSRNLKRRLEREMLSNVAMRLEEVSEDTFKVYGRGELHVSILIETMRREGFEFAVSRPEVLMKETEEGLKEPIEYVYVEVPEEYASSVIDKLNRRKGEMVNMVPSMGSMTKLEFKVPARGIFGYRSELLTDTKGYGVMHHVFEGYDKYTGEIPTRTKGSLIAYEQGQASAYGLTSAQERGVLFISPGLDVYEGMVIGENSRVDDMVLNVCKRKQMTNVRASGTDDAYKLAPPRILSLEQSLEFIKDDELVEVTPKEIRLRKKVLNRSLRDKAGKSKK</sequence>
<dbReference type="GO" id="GO:0019843">
    <property type="term" value="F:rRNA binding"/>
    <property type="evidence" value="ECO:0007669"/>
    <property type="project" value="UniProtKB-KW"/>
</dbReference>
<dbReference type="SMART" id="SM00838">
    <property type="entry name" value="EFG_C"/>
    <property type="match status" value="1"/>
</dbReference>
<comment type="function">
    <text evidence="4">A 50S ribosomal subunit assembly protein with GTPase activity, required for 50S subunit assembly at low temperatures, may also play a role in translation. Binds GTP and analogs. Binds the 70S ribosome between the 30S and 50S subunits, in a similar position as ribosome-bound EF-G; it contacts a number of ribosomal proteins, both rRNAs and the A-site tRNA.</text>
</comment>
<dbReference type="GO" id="GO:0005525">
    <property type="term" value="F:GTP binding"/>
    <property type="evidence" value="ECO:0007669"/>
    <property type="project" value="UniProtKB-UniRule"/>
</dbReference>
<dbReference type="InterPro" id="IPR035651">
    <property type="entry name" value="BipA_V"/>
</dbReference>
<keyword evidence="4" id="KW-0820">tRNA-binding</keyword>
<keyword evidence="2 4" id="KW-0342">GTP-binding</keyword>
<dbReference type="GO" id="GO:0003924">
    <property type="term" value="F:GTPase activity"/>
    <property type="evidence" value="ECO:0007669"/>
    <property type="project" value="UniProtKB-UniRule"/>
</dbReference>
<dbReference type="SUPFAM" id="SSF54980">
    <property type="entry name" value="EF-G C-terminal domain-like"/>
    <property type="match status" value="2"/>
</dbReference>
<keyword evidence="1 4" id="KW-0547">Nucleotide-binding</keyword>
<dbReference type="Proteomes" id="UP000449710">
    <property type="component" value="Unassembled WGS sequence"/>
</dbReference>
<evidence type="ECO:0000256" key="4">
    <source>
        <dbReference type="HAMAP-Rule" id="MF_00849"/>
    </source>
</evidence>
<dbReference type="FunFam" id="3.30.70.240:FF:000002">
    <property type="entry name" value="GTP-binding protein TypA"/>
    <property type="match status" value="1"/>
</dbReference>
<dbReference type="PANTHER" id="PTHR42908:SF8">
    <property type="entry name" value="TR-TYPE G DOMAIN-CONTAINING PROTEIN"/>
    <property type="match status" value="1"/>
</dbReference>